<feature type="transmembrane region" description="Helical" evidence="14">
    <location>
        <begin position="223"/>
        <end position="247"/>
    </location>
</feature>
<evidence type="ECO:0000256" key="11">
    <source>
        <dbReference type="ARBA" id="ARBA00023214"/>
    </source>
</evidence>
<organism evidence="15 16">
    <name type="scientific">Tetraparma gracilis</name>
    <dbReference type="NCBI Taxonomy" id="2962635"/>
    <lineage>
        <taxon>Eukaryota</taxon>
        <taxon>Sar</taxon>
        <taxon>Stramenopiles</taxon>
        <taxon>Ochrophyta</taxon>
        <taxon>Bolidophyceae</taxon>
        <taxon>Parmales</taxon>
        <taxon>Triparmaceae</taxon>
        <taxon>Tetraparma</taxon>
    </lineage>
</organism>
<feature type="transmembrane region" description="Helical" evidence="14">
    <location>
        <begin position="109"/>
        <end position="131"/>
    </location>
</feature>
<keyword evidence="7" id="KW-0406">Ion transport</keyword>
<keyword evidence="4" id="KW-1003">Cell membrane</keyword>
<keyword evidence="5 14" id="KW-0812">Transmembrane</keyword>
<evidence type="ECO:0000256" key="9">
    <source>
        <dbReference type="ARBA" id="ARBA00023173"/>
    </source>
</evidence>
<evidence type="ECO:0000256" key="13">
    <source>
        <dbReference type="SAM" id="MobiDB-lite"/>
    </source>
</evidence>
<keyword evidence="9" id="KW-0869">Chloride channel</keyword>
<evidence type="ECO:0000256" key="6">
    <source>
        <dbReference type="ARBA" id="ARBA00022989"/>
    </source>
</evidence>
<gene>
    <name evidence="15" type="ORF">TeGR_g7826</name>
</gene>
<evidence type="ECO:0000313" key="16">
    <source>
        <dbReference type="Proteomes" id="UP001165060"/>
    </source>
</evidence>
<keyword evidence="3" id="KW-0813">Transport</keyword>
<evidence type="ECO:0000256" key="2">
    <source>
        <dbReference type="ARBA" id="ARBA00009849"/>
    </source>
</evidence>
<evidence type="ECO:0000256" key="3">
    <source>
        <dbReference type="ARBA" id="ARBA00022448"/>
    </source>
</evidence>
<accession>A0ABQ6MQC5</accession>
<dbReference type="Proteomes" id="UP001165060">
    <property type="component" value="Unassembled WGS sequence"/>
</dbReference>
<dbReference type="PANTHER" id="PTHR12424">
    <property type="entry name" value="TWEETY-RELATED"/>
    <property type="match status" value="1"/>
</dbReference>
<keyword evidence="10" id="KW-0325">Glycoprotein</keyword>
<dbReference type="Pfam" id="PF04906">
    <property type="entry name" value="Tweety"/>
    <property type="match status" value="1"/>
</dbReference>
<dbReference type="EMBL" id="BRYB01001668">
    <property type="protein sequence ID" value="GMI30703.1"/>
    <property type="molecule type" value="Genomic_DNA"/>
</dbReference>
<reference evidence="15 16" key="1">
    <citation type="journal article" date="2023" name="Commun. Biol.">
        <title>Genome analysis of Parmales, the sister group of diatoms, reveals the evolutionary specialization of diatoms from phago-mixotrophs to photoautotrophs.</title>
        <authorList>
            <person name="Ban H."/>
            <person name="Sato S."/>
            <person name="Yoshikawa S."/>
            <person name="Yamada K."/>
            <person name="Nakamura Y."/>
            <person name="Ichinomiya M."/>
            <person name="Sato N."/>
            <person name="Blanc-Mathieu R."/>
            <person name="Endo H."/>
            <person name="Kuwata A."/>
            <person name="Ogata H."/>
        </authorList>
    </citation>
    <scope>NUCLEOTIDE SEQUENCE [LARGE SCALE GENOMIC DNA]</scope>
</reference>
<evidence type="ECO:0000256" key="5">
    <source>
        <dbReference type="ARBA" id="ARBA00022692"/>
    </source>
</evidence>
<proteinExistence type="inferred from homology"/>
<protein>
    <submittedName>
        <fullName evidence="15">Uncharacterized protein</fullName>
    </submittedName>
</protein>
<evidence type="ECO:0000256" key="1">
    <source>
        <dbReference type="ARBA" id="ARBA00004651"/>
    </source>
</evidence>
<evidence type="ECO:0000256" key="10">
    <source>
        <dbReference type="ARBA" id="ARBA00023180"/>
    </source>
</evidence>
<comment type="similarity">
    <text evidence="2">Belongs to the tweety family.</text>
</comment>
<evidence type="ECO:0000256" key="4">
    <source>
        <dbReference type="ARBA" id="ARBA00022475"/>
    </source>
</evidence>
<evidence type="ECO:0000256" key="12">
    <source>
        <dbReference type="ARBA" id="ARBA00023303"/>
    </source>
</evidence>
<comment type="subcellular location">
    <subcellularLocation>
        <location evidence="1">Cell membrane</location>
        <topology evidence="1">Multi-pass membrane protein</topology>
    </subcellularLocation>
</comment>
<comment type="caution">
    <text evidence="15">The sequence shown here is derived from an EMBL/GenBank/DDBJ whole genome shotgun (WGS) entry which is preliminary data.</text>
</comment>
<feature type="region of interest" description="Disordered" evidence="13">
    <location>
        <begin position="443"/>
        <end position="470"/>
    </location>
</feature>
<evidence type="ECO:0000256" key="14">
    <source>
        <dbReference type="SAM" id="Phobius"/>
    </source>
</evidence>
<feature type="transmembrane region" description="Helical" evidence="14">
    <location>
        <begin position="259"/>
        <end position="286"/>
    </location>
</feature>
<evidence type="ECO:0000313" key="15">
    <source>
        <dbReference type="EMBL" id="GMI30703.1"/>
    </source>
</evidence>
<feature type="transmembrane region" description="Helical" evidence="14">
    <location>
        <begin position="400"/>
        <end position="423"/>
    </location>
</feature>
<sequence>MPNDEYHPAPYLPCSETSDIVGSYCPIKELHAAPRFSWLHFTSADNDFPDTFDPLPLDYMSGVFFYPSLVLAMTIIFFVVAFFYAICCRSCSGRGKDEKVDNTIKRGPLVGLLVTLCIFAFSSVIGGYSVFTATDLAVDSFDGLVTEFDGLAVRGEELAGFTEDLTSAFDNYAADCPVVAPFQSDIDTYSESIDEFSDEAASFPSLLDKANERFKDYSQYAPAALGLPLVLVAANVLLTTFGCSTSFRNACCTCRGMIFLSNFFGVFSLLLLGIFCAAEMGFAIFFSDFCIDPNSGMIKLADYSGTGFQLNITEYYTVCEGENPMGALLGSATDALESFKGQLEATQADPSCAASGAYDGLIDSIDSSAASVQEVVAAVSCAELNPYVQDLTYSAFCERFVPGVAAMSFSLLLVMVFLLPVIITSRQFAERVVEQEQGDQMELVGAEQSDGDKKKKKGAAGKMDNYAVAY</sequence>
<evidence type="ECO:0000256" key="7">
    <source>
        <dbReference type="ARBA" id="ARBA00023065"/>
    </source>
</evidence>
<keyword evidence="16" id="KW-1185">Reference proteome</keyword>
<dbReference type="InterPro" id="IPR006990">
    <property type="entry name" value="Tweety"/>
</dbReference>
<keyword evidence="8 14" id="KW-0472">Membrane</keyword>
<keyword evidence="12" id="KW-0407">Ion channel</keyword>
<keyword evidence="11" id="KW-0868">Chloride</keyword>
<feature type="transmembrane region" description="Helical" evidence="14">
    <location>
        <begin position="64"/>
        <end position="88"/>
    </location>
</feature>
<keyword evidence="6 14" id="KW-1133">Transmembrane helix</keyword>
<name>A0ABQ6MQC5_9STRA</name>
<evidence type="ECO:0000256" key="8">
    <source>
        <dbReference type="ARBA" id="ARBA00023136"/>
    </source>
</evidence>